<feature type="transmembrane region" description="Helical" evidence="8">
    <location>
        <begin position="296"/>
        <end position="316"/>
    </location>
</feature>
<evidence type="ECO:0000256" key="1">
    <source>
        <dbReference type="ARBA" id="ARBA00004127"/>
    </source>
</evidence>
<dbReference type="Pfam" id="PF26083">
    <property type="entry name" value="TM_Tm6sf2"/>
    <property type="match status" value="1"/>
</dbReference>
<evidence type="ECO:0000256" key="8">
    <source>
        <dbReference type="SAM" id="Phobius"/>
    </source>
</evidence>
<sequence>MKGGGEGSSADLDDVTGRSPAVALQLKERMAFPKELLTFILSLTAPLFLYTANNISALQNRPLVILGVEVALLAAVLSVAYLCVRKEKSVDFLFYVFSLFSFTSISDLTCALELDGYIKGFLDFYINKGEPYLSTAHSIMKNYWNGGVHFVLLLAIIHRMRKGKPYRSLALLWAGSMVATQIVYIPSIAIGKHAKNIYPAFWLNLFFLVLPIWTAVKLFNRPRELIVIPADTVEAEQKKSLLFRPIDFLLTLSVLGAMAFTVFRGFVVLECTLDICFTYIYQYEPYMKDSVAFPKVMMLVFLFYALPLLTLLVYGLTVPGCTWMLDWSLFLAGAIAQMQWTYIGASVHSRTPFTYRIPKEEWRLVMTLNLVYLAVPVLLAVRCYIAPAFFMKPVPPGQTDNGKKHK</sequence>
<accession>A0A8T0AL60</accession>
<dbReference type="GO" id="GO:0033116">
    <property type="term" value="C:endoplasmic reticulum-Golgi intermediate compartment membrane"/>
    <property type="evidence" value="ECO:0007669"/>
    <property type="project" value="TreeGrafter"/>
</dbReference>
<feature type="domain" description="EXPERA" evidence="9">
    <location>
        <begin position="90"/>
        <end position="215"/>
    </location>
</feature>
<feature type="transmembrane region" description="Helical" evidence="8">
    <location>
        <begin position="63"/>
        <end position="83"/>
    </location>
</feature>
<evidence type="ECO:0000313" key="10">
    <source>
        <dbReference type="EMBL" id="KAF7692461.1"/>
    </source>
</evidence>
<reference evidence="10" key="1">
    <citation type="submission" date="2020-08" db="EMBL/GenBank/DDBJ databases">
        <title>Chromosome-level assembly of Southern catfish (Silurus meridionalis) provides insights into visual adaptation to the nocturnal and benthic lifestyles.</title>
        <authorList>
            <person name="Zhang Y."/>
            <person name="Wang D."/>
            <person name="Peng Z."/>
        </authorList>
    </citation>
    <scope>NUCLEOTIDE SEQUENCE</scope>
    <source>
        <strain evidence="10">SWU-2019-XX</strain>
        <tissue evidence="10">Muscle</tissue>
    </source>
</reference>
<evidence type="ECO:0000256" key="7">
    <source>
        <dbReference type="PROSITE-ProRule" id="PRU01087"/>
    </source>
</evidence>
<evidence type="ECO:0000256" key="2">
    <source>
        <dbReference type="ARBA" id="ARBA00022692"/>
    </source>
</evidence>
<organism evidence="10 11">
    <name type="scientific">Silurus meridionalis</name>
    <name type="common">Southern catfish</name>
    <name type="synonym">Silurus soldatovi meridionalis</name>
    <dbReference type="NCBI Taxonomy" id="175797"/>
    <lineage>
        <taxon>Eukaryota</taxon>
        <taxon>Metazoa</taxon>
        <taxon>Chordata</taxon>
        <taxon>Craniata</taxon>
        <taxon>Vertebrata</taxon>
        <taxon>Euteleostomi</taxon>
        <taxon>Actinopterygii</taxon>
        <taxon>Neopterygii</taxon>
        <taxon>Teleostei</taxon>
        <taxon>Ostariophysi</taxon>
        <taxon>Siluriformes</taxon>
        <taxon>Siluridae</taxon>
        <taxon>Silurus</taxon>
    </lineage>
</organism>
<dbReference type="PROSITE" id="PS51751">
    <property type="entry name" value="EXPERA"/>
    <property type="match status" value="2"/>
</dbReference>
<evidence type="ECO:0000256" key="6">
    <source>
        <dbReference type="ARBA" id="ARBA00034760"/>
    </source>
</evidence>
<dbReference type="InterPro" id="IPR059044">
    <property type="entry name" value="TM_Tm6sf1/2"/>
</dbReference>
<dbReference type="Proteomes" id="UP000606274">
    <property type="component" value="Unassembled WGS sequence"/>
</dbReference>
<feature type="transmembrane region" description="Helical" evidence="8">
    <location>
        <begin position="92"/>
        <end position="114"/>
    </location>
</feature>
<dbReference type="PANTHER" id="PTHR14568">
    <property type="entry name" value="TRANSMEMBRANE SUPERFAMILY 6 MEMBER 1/2"/>
    <property type="match status" value="1"/>
</dbReference>
<keyword evidence="11" id="KW-1185">Reference proteome</keyword>
<feature type="transmembrane region" description="Helical" evidence="8">
    <location>
        <begin position="362"/>
        <end position="385"/>
    </location>
</feature>
<dbReference type="GO" id="GO:0019216">
    <property type="term" value="P:regulation of lipid metabolic process"/>
    <property type="evidence" value="ECO:0007669"/>
    <property type="project" value="TreeGrafter"/>
</dbReference>
<comment type="similarity">
    <text evidence="6">Belongs to the TM6SF family.</text>
</comment>
<comment type="caution">
    <text evidence="10">The sequence shown here is derived from an EMBL/GenBank/DDBJ whole genome shotgun (WGS) entry which is preliminary data.</text>
</comment>
<keyword evidence="4 7" id="KW-1133">Transmembrane helix</keyword>
<feature type="transmembrane region" description="Helical" evidence="8">
    <location>
        <begin position="323"/>
        <end position="342"/>
    </location>
</feature>
<dbReference type="CDD" id="cd21106">
    <property type="entry name" value="TM6SF1-like"/>
    <property type="match status" value="1"/>
</dbReference>
<keyword evidence="3" id="KW-0677">Repeat</keyword>
<dbReference type="PANTHER" id="PTHR14568:SF9">
    <property type="entry name" value="TRANSMEMBRANE 6 SUPERFAMILY MEMBER 2"/>
    <property type="match status" value="1"/>
</dbReference>
<feature type="transmembrane region" description="Helical" evidence="8">
    <location>
        <begin position="170"/>
        <end position="191"/>
    </location>
</feature>
<keyword evidence="2 7" id="KW-0812">Transmembrane</keyword>
<dbReference type="GO" id="GO:0005789">
    <property type="term" value="C:endoplasmic reticulum membrane"/>
    <property type="evidence" value="ECO:0007669"/>
    <property type="project" value="TreeGrafter"/>
</dbReference>
<feature type="transmembrane region" description="Helical" evidence="8">
    <location>
        <begin position="142"/>
        <end position="158"/>
    </location>
</feature>
<feature type="transmembrane region" description="Helical" evidence="8">
    <location>
        <begin position="197"/>
        <end position="216"/>
    </location>
</feature>
<feature type="domain" description="EXPERA" evidence="9">
    <location>
        <begin position="246"/>
        <end position="380"/>
    </location>
</feature>
<proteinExistence type="inferred from homology"/>
<evidence type="ECO:0000256" key="4">
    <source>
        <dbReference type="ARBA" id="ARBA00022989"/>
    </source>
</evidence>
<keyword evidence="5 7" id="KW-0472">Membrane</keyword>
<evidence type="ECO:0000313" key="11">
    <source>
        <dbReference type="Proteomes" id="UP000606274"/>
    </source>
</evidence>
<dbReference type="AlphaFoldDB" id="A0A8T0AL60"/>
<dbReference type="EMBL" id="JABFDY010000020">
    <property type="protein sequence ID" value="KAF7692461.1"/>
    <property type="molecule type" value="Genomic_DNA"/>
</dbReference>
<evidence type="ECO:0000256" key="5">
    <source>
        <dbReference type="ARBA" id="ARBA00023136"/>
    </source>
</evidence>
<dbReference type="GO" id="GO:0055088">
    <property type="term" value="P:lipid homeostasis"/>
    <property type="evidence" value="ECO:0007669"/>
    <property type="project" value="TreeGrafter"/>
</dbReference>
<feature type="transmembrane region" description="Helical" evidence="8">
    <location>
        <begin position="248"/>
        <end position="281"/>
    </location>
</feature>
<name>A0A8T0AL60_SILME</name>
<evidence type="ECO:0000259" key="9">
    <source>
        <dbReference type="PROSITE" id="PS51751"/>
    </source>
</evidence>
<comment type="subcellular location">
    <subcellularLocation>
        <location evidence="1">Endomembrane system</location>
        <topology evidence="1">Multi-pass membrane protein</topology>
    </subcellularLocation>
</comment>
<dbReference type="InterPro" id="IPR047195">
    <property type="entry name" value="TM6SF1-like"/>
</dbReference>
<gene>
    <name evidence="10" type="ORF">HF521_010071</name>
</gene>
<feature type="transmembrane region" description="Helical" evidence="8">
    <location>
        <begin position="36"/>
        <end position="57"/>
    </location>
</feature>
<protein>
    <recommendedName>
        <fullName evidence="9">EXPERA domain-containing protein</fullName>
    </recommendedName>
</protein>
<dbReference type="InterPro" id="IPR033118">
    <property type="entry name" value="EXPERA"/>
</dbReference>
<evidence type="ECO:0000256" key="3">
    <source>
        <dbReference type="ARBA" id="ARBA00022737"/>
    </source>
</evidence>